<feature type="transmembrane region" description="Helical" evidence="2">
    <location>
        <begin position="153"/>
        <end position="173"/>
    </location>
</feature>
<evidence type="ECO:0000313" key="3">
    <source>
        <dbReference type="EMBL" id="GAA2094113.1"/>
    </source>
</evidence>
<dbReference type="Proteomes" id="UP001500897">
    <property type="component" value="Unassembled WGS sequence"/>
</dbReference>
<dbReference type="RefSeq" id="WP_344551718.1">
    <property type="nucleotide sequence ID" value="NZ_BAAANS010000011.1"/>
</dbReference>
<keyword evidence="2" id="KW-0812">Transmembrane</keyword>
<organism evidence="3 4">
    <name type="scientific">Kitasatospora saccharophila</name>
    <dbReference type="NCBI Taxonomy" id="407973"/>
    <lineage>
        <taxon>Bacteria</taxon>
        <taxon>Bacillati</taxon>
        <taxon>Actinomycetota</taxon>
        <taxon>Actinomycetes</taxon>
        <taxon>Kitasatosporales</taxon>
        <taxon>Streptomycetaceae</taxon>
        <taxon>Kitasatospora</taxon>
    </lineage>
</organism>
<reference evidence="3 4" key="1">
    <citation type="journal article" date="2019" name="Int. J. Syst. Evol. Microbiol.">
        <title>The Global Catalogue of Microorganisms (GCM) 10K type strain sequencing project: providing services to taxonomists for standard genome sequencing and annotation.</title>
        <authorList>
            <consortium name="The Broad Institute Genomics Platform"/>
            <consortium name="The Broad Institute Genome Sequencing Center for Infectious Disease"/>
            <person name="Wu L."/>
            <person name="Ma J."/>
        </authorList>
    </citation>
    <scope>NUCLEOTIDE SEQUENCE [LARGE SCALE GENOMIC DNA]</scope>
    <source>
        <strain evidence="3 4">JCM 14559</strain>
    </source>
</reference>
<feature type="transmembrane region" description="Helical" evidence="2">
    <location>
        <begin position="270"/>
        <end position="288"/>
    </location>
</feature>
<dbReference type="EMBL" id="BAAANS010000011">
    <property type="protein sequence ID" value="GAA2094113.1"/>
    <property type="molecule type" value="Genomic_DNA"/>
</dbReference>
<evidence type="ECO:0000256" key="1">
    <source>
        <dbReference type="SAM" id="MobiDB-lite"/>
    </source>
</evidence>
<proteinExistence type="predicted"/>
<protein>
    <submittedName>
        <fullName evidence="3">Uncharacterized protein</fullName>
    </submittedName>
</protein>
<feature type="transmembrane region" description="Helical" evidence="2">
    <location>
        <begin position="424"/>
        <end position="442"/>
    </location>
</feature>
<feature type="transmembrane region" description="Helical" evidence="2">
    <location>
        <begin position="65"/>
        <end position="85"/>
    </location>
</feature>
<accession>A0ABN2WJW7</accession>
<keyword evidence="2" id="KW-0472">Membrane</keyword>
<sequence>MAAPLAGFLRPARRARSRPPGRSLAPARLRGSLRRGRLTLLAWAVVLGYVTVFVLAMVHTTYDTWGALLVAPALMAIGTPVLARVAAANPERGVFKLLMVAMAAKLACAFPRYLMAFVLYGGAADAKMYHQKGSELARYLTTTDFTAGLHYDLGMKVAGTGFVIIVTGVVYAVTGPTLVGGFLVFSWLGFWGLLFFWRALQIAFPEADSRRYAKLVFFLPSLLFWPSSIGKDAWMMFCLGLTTYGVARLLDRRFGAFACIALGSLGTAMVRPHVTVLAGAGLSVAYLLRQRPRQVSALGPLRTVLTAAVLAVGVALMLQQVSAFFGTNGTGGDAVNQVLSETSRRTSQGDSVINAATADEPAPAFSLNPVKLPMSVVSVLFRPFPFEASNVQNLIQSVECFALLVMFVRAWPQLARIPKLFVRRSYVAFAVVYTLLFCWAFSTINNMGILSRERVQVLPLVLVLLAIPKPAQAGPVRRRRPPLWRAQPGQWGAAARSGPELPVAVGAPDPSRTQGGSTS</sequence>
<feature type="transmembrane region" description="Helical" evidence="2">
    <location>
        <begin position="300"/>
        <end position="318"/>
    </location>
</feature>
<comment type="caution">
    <text evidence="3">The sequence shown here is derived from an EMBL/GenBank/DDBJ whole genome shotgun (WGS) entry which is preliminary data.</text>
</comment>
<evidence type="ECO:0000313" key="4">
    <source>
        <dbReference type="Proteomes" id="UP001500897"/>
    </source>
</evidence>
<feature type="transmembrane region" description="Helical" evidence="2">
    <location>
        <begin position="179"/>
        <end position="200"/>
    </location>
</feature>
<keyword evidence="2" id="KW-1133">Transmembrane helix</keyword>
<feature type="region of interest" description="Disordered" evidence="1">
    <location>
        <begin position="489"/>
        <end position="519"/>
    </location>
</feature>
<evidence type="ECO:0000256" key="2">
    <source>
        <dbReference type="SAM" id="Phobius"/>
    </source>
</evidence>
<keyword evidence="4" id="KW-1185">Reference proteome</keyword>
<feature type="transmembrane region" description="Helical" evidence="2">
    <location>
        <begin position="97"/>
        <end position="120"/>
    </location>
</feature>
<feature type="transmembrane region" description="Helical" evidence="2">
    <location>
        <begin position="38"/>
        <end position="58"/>
    </location>
</feature>
<gene>
    <name evidence="3" type="ORF">GCM10009759_21350</name>
</gene>
<name>A0ABN2WJW7_9ACTN</name>